<dbReference type="InterPro" id="IPR052176">
    <property type="entry name" value="Glycosyl_Hydrlase_43_Enz"/>
</dbReference>
<dbReference type="Gene3D" id="2.115.10.20">
    <property type="entry name" value="Glycosyl hydrolase domain, family 43"/>
    <property type="match status" value="1"/>
</dbReference>
<accession>A0AB39W1Y4</accession>
<evidence type="ECO:0000256" key="4">
    <source>
        <dbReference type="ARBA" id="ARBA00023277"/>
    </source>
</evidence>
<keyword evidence="3 8" id="KW-0378">Hydrolase</keyword>
<feature type="active site" description="Proton acceptor" evidence="6">
    <location>
        <position position="41"/>
    </location>
</feature>
<dbReference type="InterPro" id="IPR006710">
    <property type="entry name" value="Glyco_hydro_43"/>
</dbReference>
<evidence type="ECO:0000256" key="7">
    <source>
        <dbReference type="PIRSR" id="PIRSR606710-2"/>
    </source>
</evidence>
<name>A0AB39W1Y4_9FLAO</name>
<dbReference type="CDD" id="cd08991">
    <property type="entry name" value="GH43_HoAraf43-like"/>
    <property type="match status" value="1"/>
</dbReference>
<feature type="active site" description="Proton donor" evidence="6">
    <location>
        <position position="215"/>
    </location>
</feature>
<organism evidence="10">
    <name type="scientific">Flavobacterium sp. WC2409</name>
    <dbReference type="NCBI Taxonomy" id="3234139"/>
    <lineage>
        <taxon>Bacteria</taxon>
        <taxon>Pseudomonadati</taxon>
        <taxon>Bacteroidota</taxon>
        <taxon>Flavobacteriia</taxon>
        <taxon>Flavobacteriales</taxon>
        <taxon>Flavobacteriaceae</taxon>
        <taxon>Flavobacterium</taxon>
    </lineage>
</organism>
<protein>
    <submittedName>
        <fullName evidence="10">Glycoside hydrolase family 43 protein</fullName>
    </submittedName>
</protein>
<feature type="site" description="Important for catalytic activity, responsible for pKa modulation of the active site Glu and correct orientation of both the proton donor and substrate" evidence="7">
    <location>
        <position position="152"/>
    </location>
</feature>
<evidence type="ECO:0000256" key="8">
    <source>
        <dbReference type="RuleBase" id="RU361187"/>
    </source>
</evidence>
<dbReference type="InterPro" id="IPR023296">
    <property type="entry name" value="Glyco_hydro_beta-prop_sf"/>
</dbReference>
<dbReference type="SUPFAM" id="SSF75005">
    <property type="entry name" value="Arabinanase/levansucrase/invertase"/>
    <property type="match status" value="1"/>
</dbReference>
<dbReference type="AlphaFoldDB" id="A0AB39W1Y4"/>
<dbReference type="GO" id="GO:0004553">
    <property type="term" value="F:hydrolase activity, hydrolyzing O-glycosyl compounds"/>
    <property type="evidence" value="ECO:0007669"/>
    <property type="project" value="InterPro"/>
</dbReference>
<evidence type="ECO:0000256" key="3">
    <source>
        <dbReference type="ARBA" id="ARBA00022801"/>
    </source>
</evidence>
<dbReference type="PANTHER" id="PTHR43772:SF2">
    <property type="entry name" value="PUTATIVE (AFU_ORTHOLOGUE AFUA_2G04480)-RELATED"/>
    <property type="match status" value="1"/>
</dbReference>
<reference evidence="10" key="1">
    <citation type="submission" date="2024-07" db="EMBL/GenBank/DDBJ databases">
        <authorList>
            <person name="Biller S.J."/>
        </authorList>
    </citation>
    <scope>NUCLEOTIDE SEQUENCE</scope>
    <source>
        <strain evidence="10">WC2409</strain>
    </source>
</reference>
<dbReference type="RefSeq" id="WP_367772451.1">
    <property type="nucleotide sequence ID" value="NZ_CP165625.1"/>
</dbReference>
<feature type="signal peptide" evidence="9">
    <location>
        <begin position="1"/>
        <end position="18"/>
    </location>
</feature>
<evidence type="ECO:0000256" key="5">
    <source>
        <dbReference type="ARBA" id="ARBA00023295"/>
    </source>
</evidence>
<keyword evidence="2" id="KW-0858">Xylan degradation</keyword>
<keyword evidence="4" id="KW-0119">Carbohydrate metabolism</keyword>
<comment type="similarity">
    <text evidence="1 8">Belongs to the glycosyl hydrolase 43 family.</text>
</comment>
<evidence type="ECO:0000256" key="6">
    <source>
        <dbReference type="PIRSR" id="PIRSR606710-1"/>
    </source>
</evidence>
<dbReference type="PROSITE" id="PS51257">
    <property type="entry name" value="PROKAR_LIPOPROTEIN"/>
    <property type="match status" value="1"/>
</dbReference>
<dbReference type="EMBL" id="CP165625">
    <property type="protein sequence ID" value="XDU94876.1"/>
    <property type="molecule type" value="Genomic_DNA"/>
</dbReference>
<evidence type="ECO:0000256" key="1">
    <source>
        <dbReference type="ARBA" id="ARBA00009865"/>
    </source>
</evidence>
<dbReference type="PANTHER" id="PTHR43772">
    <property type="entry name" value="ENDO-1,4-BETA-XYLANASE"/>
    <property type="match status" value="1"/>
</dbReference>
<keyword evidence="2" id="KW-0624">Polysaccharide degradation</keyword>
<feature type="chain" id="PRO_5044288003" evidence="9">
    <location>
        <begin position="19"/>
        <end position="333"/>
    </location>
</feature>
<gene>
    <name evidence="10" type="ORF">AB3G34_13405</name>
</gene>
<dbReference type="GO" id="GO:0045493">
    <property type="term" value="P:xylan catabolic process"/>
    <property type="evidence" value="ECO:0007669"/>
    <property type="project" value="UniProtKB-KW"/>
</dbReference>
<keyword evidence="5 8" id="KW-0326">Glycosidase</keyword>
<evidence type="ECO:0000256" key="9">
    <source>
        <dbReference type="SAM" id="SignalP"/>
    </source>
</evidence>
<evidence type="ECO:0000256" key="2">
    <source>
        <dbReference type="ARBA" id="ARBA00022651"/>
    </source>
</evidence>
<sequence length="333" mass="37190">MKKIYIILFLGLSLSSCSQPKGEDKITPAPPVALKDIFLADPTIFYNDGTYYLYGTTTGNTTVIGEGFQVYTSTDQKNWKGPVGAQGGLALKKGDAYGTTGFWAPQIIKYNNLFYMIYTANENIAVATSNNPIGPFKNTTKEPLVALVKQIDPFVFIDDDGKKYLYHVRLTNGNRIFVAEINDDLLSIKPETLTECISAQLLWENTQNVNWPVAEGPTVIKKEGLYYLIYSANDFRNPDYAVGYATSKSPLGPWEKAATSPIISRNLIGENGTGHGDLFLDKENQLQYVFHTHFNGAQEAPRKAAIIEMNFTKKENAFQLEAKKETFRFLKTN</sequence>
<dbReference type="Pfam" id="PF04616">
    <property type="entry name" value="Glyco_hydro_43"/>
    <property type="match status" value="1"/>
</dbReference>
<proteinExistence type="inferred from homology"/>
<evidence type="ECO:0000313" key="10">
    <source>
        <dbReference type="EMBL" id="XDU94876.1"/>
    </source>
</evidence>
<keyword evidence="9" id="KW-0732">Signal</keyword>